<accession>A0A1G9EAV1</accession>
<dbReference type="STRING" id="492660.SAMN05192566_2270"/>
<dbReference type="EMBL" id="FNFX01000004">
    <property type="protein sequence ID" value="SDK73270.1"/>
    <property type="molecule type" value="Genomic_DNA"/>
</dbReference>
<feature type="chain" id="PRO_5011501204" evidence="1">
    <location>
        <begin position="26"/>
        <end position="173"/>
    </location>
</feature>
<protein>
    <submittedName>
        <fullName evidence="2">Uncharacterized protein</fullName>
    </submittedName>
</protein>
<feature type="signal peptide" evidence="1">
    <location>
        <begin position="1"/>
        <end position="25"/>
    </location>
</feature>
<evidence type="ECO:0000313" key="2">
    <source>
        <dbReference type="EMBL" id="SDK73270.1"/>
    </source>
</evidence>
<sequence length="173" mass="19703">MHLPRHVLIRCLLLVGCVLPVPSMAEMTTLTIPDQGWGVTFDAPPLRPVREADSNDHYMYYGNANLFTVALYVDTPACDGADTHENVLTCFWSKTGKEPLINQASVQKSCNSQYCKLSYDLENSFQGKSITQKHWHFLFAYRNKWANLHVFVANPSAQDLGTLEKFEQSFHYQ</sequence>
<evidence type="ECO:0000313" key="3">
    <source>
        <dbReference type="Proteomes" id="UP000198629"/>
    </source>
</evidence>
<reference evidence="3" key="1">
    <citation type="submission" date="2016-10" db="EMBL/GenBank/DDBJ databases">
        <authorList>
            <person name="Varghese N."/>
            <person name="Submissions S."/>
        </authorList>
    </citation>
    <scope>NUCLEOTIDE SEQUENCE [LARGE SCALE GENOMIC DNA]</scope>
    <source>
        <strain evidence="3">CBMB127</strain>
    </source>
</reference>
<organism evidence="2 3">
    <name type="scientific">Methylophilus rhizosphaerae</name>
    <dbReference type="NCBI Taxonomy" id="492660"/>
    <lineage>
        <taxon>Bacteria</taxon>
        <taxon>Pseudomonadati</taxon>
        <taxon>Pseudomonadota</taxon>
        <taxon>Betaproteobacteria</taxon>
        <taxon>Nitrosomonadales</taxon>
        <taxon>Methylophilaceae</taxon>
        <taxon>Methylophilus</taxon>
    </lineage>
</organism>
<proteinExistence type="predicted"/>
<dbReference type="Proteomes" id="UP000198629">
    <property type="component" value="Unassembled WGS sequence"/>
</dbReference>
<keyword evidence="3" id="KW-1185">Reference proteome</keyword>
<evidence type="ECO:0000256" key="1">
    <source>
        <dbReference type="SAM" id="SignalP"/>
    </source>
</evidence>
<keyword evidence="1" id="KW-0732">Signal</keyword>
<gene>
    <name evidence="2" type="ORF">SAMN05192566_2270</name>
</gene>
<name>A0A1G9EAV1_9PROT</name>
<dbReference type="AlphaFoldDB" id="A0A1G9EAV1"/>